<dbReference type="SMART" id="SM00849">
    <property type="entry name" value="Lactamase_B"/>
    <property type="match status" value="1"/>
</dbReference>
<accession>A0ABU1LYH3</accession>
<evidence type="ECO:0000313" key="4">
    <source>
        <dbReference type="Proteomes" id="UP001264340"/>
    </source>
</evidence>
<dbReference type="Proteomes" id="UP001264340">
    <property type="component" value="Unassembled WGS sequence"/>
</dbReference>
<dbReference type="RefSeq" id="WP_310125317.1">
    <property type="nucleotide sequence ID" value="NZ_JAVDQV010000016.1"/>
</dbReference>
<proteinExistence type="inferred from homology"/>
<evidence type="ECO:0000259" key="2">
    <source>
        <dbReference type="SMART" id="SM00849"/>
    </source>
</evidence>
<reference evidence="3 4" key="1">
    <citation type="submission" date="2023-07" db="EMBL/GenBank/DDBJ databases">
        <title>Sorghum-associated microbial communities from plants grown in Nebraska, USA.</title>
        <authorList>
            <person name="Schachtman D."/>
        </authorList>
    </citation>
    <scope>NUCLEOTIDE SEQUENCE [LARGE SCALE GENOMIC DNA]</scope>
    <source>
        <strain evidence="3 4">DS1316</strain>
    </source>
</reference>
<dbReference type="InterPro" id="IPR036866">
    <property type="entry name" value="RibonucZ/Hydroxyglut_hydro"/>
</dbReference>
<dbReference type="Pfam" id="PF00753">
    <property type="entry name" value="Lactamase_B"/>
    <property type="match status" value="1"/>
</dbReference>
<dbReference type="PANTHER" id="PTHR42951">
    <property type="entry name" value="METALLO-BETA-LACTAMASE DOMAIN-CONTAINING"/>
    <property type="match status" value="1"/>
</dbReference>
<sequence>MSEARHARAASTQRISRCTAAALAGTWLALLMLVLPLRTAHAQPAEADAASTQASPAMAASGSAVLPAVATGRDIPKPVELAPGVYAMLGNGDAVAPRNHGIVANNGFLVGPSGVVVIDTGSSYRYGRAMIEAIHRVTPLPIELVILTHQAPEFVFGAAAFRDAGVPILAHRRTAELIAARCAICLKNLRRTLGEDEMAGSRVTVPDRTVDDSTRLQVGGRELELLYFGAAATPGDLAVRDVQTGVLFAGALVNIGRIPELRNESIPGWLAALKRIDNTPGVAKVVPAFGPVVAPARIGETGEYLRALDAAVRHAYASGDGLVSAKERTQTPRFRTWKLYSVAHPQNVQRVYLELEQR</sequence>
<dbReference type="EMBL" id="JAVDRP010000013">
    <property type="protein sequence ID" value="MDR6411808.1"/>
    <property type="molecule type" value="Genomic_DNA"/>
</dbReference>
<gene>
    <name evidence="3" type="ORF">J2804_005242</name>
</gene>
<feature type="domain" description="Metallo-beta-lactamase" evidence="2">
    <location>
        <begin position="104"/>
        <end position="289"/>
    </location>
</feature>
<protein>
    <submittedName>
        <fullName evidence="3">Glyoxylase-like metal-dependent hydrolase (Beta-lactamase superfamily II)</fullName>
    </submittedName>
</protein>
<name>A0ABU1LYH3_9BURK</name>
<dbReference type="Gene3D" id="3.60.15.10">
    <property type="entry name" value="Ribonuclease Z/Hydroxyacylglutathione hydrolase-like"/>
    <property type="match status" value="1"/>
</dbReference>
<dbReference type="SUPFAM" id="SSF56281">
    <property type="entry name" value="Metallo-hydrolase/oxidoreductase"/>
    <property type="match status" value="1"/>
</dbReference>
<evidence type="ECO:0000313" key="3">
    <source>
        <dbReference type="EMBL" id="MDR6411808.1"/>
    </source>
</evidence>
<organism evidence="3 4">
    <name type="scientific">Paraburkholderia terricola</name>
    <dbReference type="NCBI Taxonomy" id="169427"/>
    <lineage>
        <taxon>Bacteria</taxon>
        <taxon>Pseudomonadati</taxon>
        <taxon>Pseudomonadota</taxon>
        <taxon>Betaproteobacteria</taxon>
        <taxon>Burkholderiales</taxon>
        <taxon>Burkholderiaceae</taxon>
        <taxon>Paraburkholderia</taxon>
    </lineage>
</organism>
<dbReference type="InterPro" id="IPR001279">
    <property type="entry name" value="Metallo-B-lactamas"/>
</dbReference>
<dbReference type="CDD" id="cd16282">
    <property type="entry name" value="metallo-hydrolase-like_MBL-fold"/>
    <property type="match status" value="1"/>
</dbReference>
<evidence type="ECO:0000256" key="1">
    <source>
        <dbReference type="ARBA" id="ARBA00005250"/>
    </source>
</evidence>
<dbReference type="PANTHER" id="PTHR42951:SF4">
    <property type="entry name" value="ACYL-COENZYME A THIOESTERASE MBLAC2"/>
    <property type="match status" value="1"/>
</dbReference>
<comment type="similarity">
    <text evidence="1">Belongs to the metallo-beta-lactamase superfamily. Class-B beta-lactamase family.</text>
</comment>
<comment type="caution">
    <text evidence="3">The sequence shown here is derived from an EMBL/GenBank/DDBJ whole genome shotgun (WGS) entry which is preliminary data.</text>
</comment>
<keyword evidence="4" id="KW-1185">Reference proteome</keyword>
<dbReference type="InterPro" id="IPR050855">
    <property type="entry name" value="NDM-1-like"/>
</dbReference>